<name>A0A4P2VDR8_9ARCH</name>
<proteinExistence type="inferred from homology"/>
<dbReference type="KEGG" id="ccai:NAS2_1389"/>
<comment type="cofactor">
    <cofactor evidence="1">
        <name>thiamine diphosphate</name>
        <dbReference type="ChEBI" id="CHEBI:58937"/>
    </cofactor>
</comment>
<evidence type="ECO:0000256" key="1">
    <source>
        <dbReference type="ARBA" id="ARBA00001964"/>
    </source>
</evidence>
<dbReference type="Gene3D" id="3.40.50.970">
    <property type="match status" value="1"/>
</dbReference>
<dbReference type="GO" id="GO:0006082">
    <property type="term" value="P:organic acid metabolic process"/>
    <property type="evidence" value="ECO:0007669"/>
    <property type="project" value="UniProtKB-ARBA"/>
</dbReference>
<reference evidence="5 6" key="1">
    <citation type="journal article" date="2019" name="ISME J.">
        <title>Isolation and characterization of a thermophilic sulfur- and iron-reducing thaumarchaeote from a terrestrial acidic hot spring.</title>
        <authorList>
            <person name="Kato S."/>
            <person name="Itoh T."/>
            <person name="Yuki M."/>
            <person name="Nagamori M."/>
            <person name="Ohnishi M."/>
            <person name="Uematsu K."/>
            <person name="Suzuki K."/>
            <person name="Takashina T."/>
            <person name="Ohkuma M."/>
        </authorList>
    </citation>
    <scope>NUCLEOTIDE SEQUENCE [LARGE SCALE GENOMIC DNA]</scope>
    <source>
        <strain evidence="5 6">NAS-02</strain>
    </source>
</reference>
<protein>
    <submittedName>
        <fullName evidence="5">Transketolase, N-terminal section</fullName>
        <ecNumber evidence="5">2.2.1.1</ecNumber>
    </submittedName>
</protein>
<evidence type="ECO:0000256" key="3">
    <source>
        <dbReference type="ARBA" id="ARBA00023052"/>
    </source>
</evidence>
<dbReference type="EMBL" id="AP018732">
    <property type="protein sequence ID" value="BBE42776.1"/>
    <property type="molecule type" value="Genomic_DNA"/>
</dbReference>
<evidence type="ECO:0000313" key="5">
    <source>
        <dbReference type="EMBL" id="BBE42776.1"/>
    </source>
</evidence>
<keyword evidence="6" id="KW-1185">Reference proteome</keyword>
<dbReference type="PANTHER" id="PTHR47514:SF1">
    <property type="entry name" value="TRANSKETOLASE N-TERMINAL SECTION-RELATED"/>
    <property type="match status" value="1"/>
</dbReference>
<evidence type="ECO:0000256" key="2">
    <source>
        <dbReference type="ARBA" id="ARBA00007131"/>
    </source>
</evidence>
<dbReference type="InterPro" id="IPR029061">
    <property type="entry name" value="THDP-binding"/>
</dbReference>
<dbReference type="GeneID" id="55585199"/>
<dbReference type="Proteomes" id="UP000509448">
    <property type="component" value="Chromosome"/>
</dbReference>
<accession>A0A4P2VDR8</accession>
<gene>
    <name evidence="5" type="ORF">NAS2_1389</name>
</gene>
<dbReference type="PANTHER" id="PTHR47514">
    <property type="entry name" value="TRANSKETOLASE N-TERMINAL SECTION-RELATED"/>
    <property type="match status" value="1"/>
</dbReference>
<dbReference type="EC" id="2.2.1.1" evidence="5"/>
<dbReference type="CDD" id="cd02012">
    <property type="entry name" value="TPP_TK"/>
    <property type="match status" value="1"/>
</dbReference>
<dbReference type="OrthoDB" id="25494at2157"/>
<evidence type="ECO:0000259" key="4">
    <source>
        <dbReference type="Pfam" id="PF00456"/>
    </source>
</evidence>
<dbReference type="GO" id="GO:0004802">
    <property type="term" value="F:transketolase activity"/>
    <property type="evidence" value="ECO:0007669"/>
    <property type="project" value="UniProtKB-EC"/>
</dbReference>
<keyword evidence="3" id="KW-0786">Thiamine pyrophosphate</keyword>
<dbReference type="AlphaFoldDB" id="A0A4P2VDR8"/>
<dbReference type="GO" id="GO:0044272">
    <property type="term" value="P:sulfur compound biosynthetic process"/>
    <property type="evidence" value="ECO:0007669"/>
    <property type="project" value="UniProtKB-ARBA"/>
</dbReference>
<dbReference type="RefSeq" id="WP_174448973.1">
    <property type="nucleotide sequence ID" value="NZ_AP018732.1"/>
</dbReference>
<dbReference type="InterPro" id="IPR005474">
    <property type="entry name" value="Transketolase_N"/>
</dbReference>
<dbReference type="SUPFAM" id="SSF52518">
    <property type="entry name" value="Thiamin diphosphate-binding fold (THDP-binding)"/>
    <property type="match status" value="1"/>
</dbReference>
<dbReference type="Pfam" id="PF00456">
    <property type="entry name" value="Transketolase_N"/>
    <property type="match status" value="1"/>
</dbReference>
<comment type="similarity">
    <text evidence="2">Belongs to the transketolase family.</text>
</comment>
<sequence>MTLRSSEELRRIAREIGCGVVAATTAAGSGHPGGSLSIKEVLSVLLFRIMRHDPDNPTWPGRDRLVLSKGHAAPALYVALALAGYVKREELYGLRRLGGRLQGHPDHDPGIAIEASTGALGNGFAMAAGMALAAKMDGSRYRVFALLGDGELQEGIVWEAAMFAAHHRLDNLMAVVDRNGLQLDGAVEGILSVEPLAEKWRAFGWLVEEADGNDVESVSDAIEELLPRPGRPKVLIAHTEKGASSSVMRWNPEYHGKVLRREQCEEYLRENGCEGWRCG</sequence>
<organism evidence="5 6">
    <name type="scientific">Conexivisphaera calida</name>
    <dbReference type="NCBI Taxonomy" id="1874277"/>
    <lineage>
        <taxon>Archaea</taxon>
        <taxon>Nitrososphaerota</taxon>
        <taxon>Conexivisphaeria</taxon>
        <taxon>Conexivisphaerales</taxon>
        <taxon>Conexivisphaeraceae</taxon>
        <taxon>Conexivisphaera</taxon>
    </lineage>
</organism>
<feature type="domain" description="Transketolase N-terminal" evidence="4">
    <location>
        <begin position="20"/>
        <end position="272"/>
    </location>
</feature>
<evidence type="ECO:0000313" key="6">
    <source>
        <dbReference type="Proteomes" id="UP000509448"/>
    </source>
</evidence>
<keyword evidence="5" id="KW-0808">Transferase</keyword>